<evidence type="ECO:0000313" key="2">
    <source>
        <dbReference type="Proteomes" id="UP000035514"/>
    </source>
</evidence>
<dbReference type="RefSeq" id="WP_193376758.1">
    <property type="nucleotide sequence ID" value="NZ_JAIQ01000051.1"/>
</dbReference>
<sequence>MAYMTYEELVEFINNEKTGIAKGYDFQYLRDTFSLDKVKRIIDNDLKHFEEIEKSLLQKTEPKEGDFVKYDDGISRLSRIHSDGSIQLSENIGVFVWHNGSEASGCIWDPNIKLDRDVLKIENLVLTNEVQKGKCWMFSELESGGGRGVYHNINFRVWELKRGAA</sequence>
<dbReference type="EMBL" id="JAIQ01000051">
    <property type="protein sequence ID" value="KLE01843.1"/>
    <property type="molecule type" value="Genomic_DNA"/>
</dbReference>
<reference evidence="1 2" key="1">
    <citation type="submission" date="2014-01" db="EMBL/GenBank/DDBJ databases">
        <title>Development of a Comparative Genomic Fingerprinting Assay for High Resolution Genotyping of Arcobacter butzleri.</title>
        <authorList>
            <person name="Webb A.L."/>
            <person name="Inglis G.D."/>
            <person name="Kruczkiewicz P."/>
            <person name="Selinger L.B."/>
            <person name="Taboada E.N."/>
        </authorList>
    </citation>
    <scope>NUCLEOTIDE SEQUENCE [LARGE SCALE GENOMIC DNA]</scope>
    <source>
        <strain evidence="1 2">L348</strain>
    </source>
</reference>
<accession>A0A0G9KC88</accession>
<dbReference type="Proteomes" id="UP000035514">
    <property type="component" value="Unassembled WGS sequence"/>
</dbReference>
<evidence type="ECO:0000313" key="1">
    <source>
        <dbReference type="EMBL" id="KLE01843.1"/>
    </source>
</evidence>
<proteinExistence type="predicted"/>
<organism evidence="1 2">
    <name type="scientific">Aliarcobacter butzleri L348</name>
    <dbReference type="NCBI Taxonomy" id="1447256"/>
    <lineage>
        <taxon>Bacteria</taxon>
        <taxon>Pseudomonadati</taxon>
        <taxon>Campylobacterota</taxon>
        <taxon>Epsilonproteobacteria</taxon>
        <taxon>Campylobacterales</taxon>
        <taxon>Arcobacteraceae</taxon>
        <taxon>Aliarcobacter</taxon>
    </lineage>
</organism>
<protein>
    <submittedName>
        <fullName evidence="1">Uncharacterized protein</fullName>
    </submittedName>
</protein>
<dbReference type="AlphaFoldDB" id="A0A0G9KC88"/>
<name>A0A0G9KC88_9BACT</name>
<dbReference type="PATRIC" id="fig|1447256.3.peg.414"/>
<gene>
    <name evidence="1" type="ORF">AA20_02145</name>
</gene>
<comment type="caution">
    <text evidence="1">The sequence shown here is derived from an EMBL/GenBank/DDBJ whole genome shotgun (WGS) entry which is preliminary data.</text>
</comment>